<dbReference type="GO" id="GO:0016301">
    <property type="term" value="F:kinase activity"/>
    <property type="evidence" value="ECO:0007669"/>
    <property type="project" value="UniProtKB-KW"/>
</dbReference>
<protein>
    <submittedName>
        <fullName evidence="2">Aspartokinase domain-containing protein</fullName>
    </submittedName>
</protein>
<evidence type="ECO:0000256" key="1">
    <source>
        <dbReference type="SAM" id="MobiDB-lite"/>
    </source>
</evidence>
<accession>T0YRR9</accession>
<dbReference type="EMBL" id="AUZY01011149">
    <property type="protein sequence ID" value="EQD35848.1"/>
    <property type="molecule type" value="Genomic_DNA"/>
</dbReference>
<feature type="region of interest" description="Disordered" evidence="1">
    <location>
        <begin position="1"/>
        <end position="24"/>
    </location>
</feature>
<comment type="caution">
    <text evidence="2">The sequence shown here is derived from an EMBL/GenBank/DDBJ whole genome shotgun (WGS) entry which is preliminary data.</text>
</comment>
<reference evidence="2" key="2">
    <citation type="journal article" date="2014" name="ISME J.">
        <title>Microbial stratification in low pH oxic and suboxic macroscopic growths along an acid mine drainage.</title>
        <authorList>
            <person name="Mendez-Garcia C."/>
            <person name="Mesa V."/>
            <person name="Sprenger R.R."/>
            <person name="Richter M."/>
            <person name="Diez M.S."/>
            <person name="Solano J."/>
            <person name="Bargiela R."/>
            <person name="Golyshina O.V."/>
            <person name="Manteca A."/>
            <person name="Ramos J.L."/>
            <person name="Gallego J.R."/>
            <person name="Llorente I."/>
            <person name="Martins Dos Santos V.A."/>
            <person name="Jensen O.N."/>
            <person name="Pelaez A.I."/>
            <person name="Sanchez J."/>
            <person name="Ferrer M."/>
        </authorList>
    </citation>
    <scope>NUCLEOTIDE SEQUENCE</scope>
</reference>
<reference evidence="2" key="1">
    <citation type="submission" date="2013-08" db="EMBL/GenBank/DDBJ databases">
        <authorList>
            <person name="Mendez C."/>
            <person name="Richter M."/>
            <person name="Ferrer M."/>
            <person name="Sanchez J."/>
        </authorList>
    </citation>
    <scope>NUCLEOTIDE SEQUENCE</scope>
</reference>
<proteinExistence type="predicted"/>
<keyword evidence="2" id="KW-0418">Kinase</keyword>
<evidence type="ECO:0000313" key="2">
    <source>
        <dbReference type="EMBL" id="EQD35848.1"/>
    </source>
</evidence>
<name>T0YRR9_9ZZZZ</name>
<keyword evidence="2" id="KW-0808">Transferase</keyword>
<feature type="non-terminal residue" evidence="2">
    <location>
        <position position="184"/>
    </location>
</feature>
<organism evidence="2">
    <name type="scientific">mine drainage metagenome</name>
    <dbReference type="NCBI Taxonomy" id="410659"/>
    <lineage>
        <taxon>unclassified sequences</taxon>
        <taxon>metagenomes</taxon>
        <taxon>ecological metagenomes</taxon>
    </lineage>
</organism>
<gene>
    <name evidence="2" type="ORF">B1B_16731</name>
</gene>
<dbReference type="AlphaFoldDB" id="T0YRR9"/>
<feature type="non-terminal residue" evidence="2">
    <location>
        <position position="1"/>
    </location>
</feature>
<sequence>GSSPDRRTPTGAGTTSRQAEADPRSGAALAREFVAVHPSIEDCLVYGIVNMTSLARRIAAEAHYDRPDAIEAALRRWRPPSRASATTVESRILSVVRQSRLEVRTRVALVTAPPAWELLGHLLDRPPGPGVGRRRLFQVLQGPSSVTVLCDEDLVDPVLRAFGDRRSITASRELAAVVVHSPEA</sequence>